<dbReference type="AlphaFoldDB" id="J1HTQ9"/>
<accession>J1HTQ9</accession>
<dbReference type="EMBL" id="AKFS01000037">
    <property type="protein sequence ID" value="EJF49565.1"/>
    <property type="molecule type" value="Genomic_DNA"/>
</dbReference>
<evidence type="ECO:0000313" key="1">
    <source>
        <dbReference type="EMBL" id="EJF49565.1"/>
    </source>
</evidence>
<keyword evidence="2" id="KW-1185">Reference proteome</keyword>
<gene>
    <name evidence="1" type="ORF">HMPREF1317_1346</name>
</gene>
<dbReference type="Proteomes" id="UP000004578">
    <property type="component" value="Unassembled WGS sequence"/>
</dbReference>
<reference evidence="1 2" key="1">
    <citation type="submission" date="2012-05" db="EMBL/GenBank/DDBJ databases">
        <authorList>
            <person name="Harkins D.M."/>
            <person name="Madupu R."/>
            <person name="Durkin A.S."/>
            <person name="Torralba M."/>
            <person name="Methe B."/>
            <person name="Sutton G.G."/>
            <person name="Nelson K.E."/>
        </authorList>
    </citation>
    <scope>NUCLEOTIDE SEQUENCE [LARGE SCALE GENOMIC DNA]</scope>
    <source>
        <strain evidence="1 2">F0490</strain>
    </source>
</reference>
<evidence type="ECO:0000313" key="2">
    <source>
        <dbReference type="Proteomes" id="UP000004578"/>
    </source>
</evidence>
<name>J1HTQ9_9ACTO</name>
<protein>
    <submittedName>
        <fullName evidence="1">Uncharacterized protein</fullName>
    </submittedName>
</protein>
<proteinExistence type="predicted"/>
<comment type="caution">
    <text evidence="1">The sequence shown here is derived from an EMBL/GenBank/DDBJ whole genome shotgun (WGS) entry which is preliminary data.</text>
</comment>
<organism evidence="1 2">
    <name type="scientific">Schaalia georgiae F0490</name>
    <dbReference type="NCBI Taxonomy" id="1125717"/>
    <lineage>
        <taxon>Bacteria</taxon>
        <taxon>Bacillati</taxon>
        <taxon>Actinomycetota</taxon>
        <taxon>Actinomycetes</taxon>
        <taxon>Actinomycetales</taxon>
        <taxon>Actinomycetaceae</taxon>
        <taxon>Schaalia</taxon>
    </lineage>
</organism>
<sequence length="37" mass="4511">MGAWIRRFRWWIRRAPDTNTDARCRHREGVVDTVRGI</sequence>